<dbReference type="OrthoDB" id="3292595at2"/>
<keyword evidence="3" id="KW-1185">Reference proteome</keyword>
<dbReference type="Proteomes" id="UP000017746">
    <property type="component" value="Chromosome"/>
</dbReference>
<dbReference type="Gene3D" id="1.25.40.10">
    <property type="entry name" value="Tetratricopeptide repeat domain"/>
    <property type="match status" value="1"/>
</dbReference>
<dbReference type="EMBL" id="CP006272">
    <property type="protein sequence ID" value="AGZ42313.1"/>
    <property type="molecule type" value="Genomic_DNA"/>
</dbReference>
<keyword evidence="1" id="KW-0472">Membrane</keyword>
<dbReference type="InterPro" id="IPR011990">
    <property type="entry name" value="TPR-like_helical_dom_sf"/>
</dbReference>
<evidence type="ECO:0000313" key="3">
    <source>
        <dbReference type="Proteomes" id="UP000017746"/>
    </source>
</evidence>
<name>U5VZ96_9ACTN</name>
<proteinExistence type="predicted"/>
<dbReference type="RefSeq" id="WP_023362685.1">
    <property type="nucleotide sequence ID" value="NC_022657.1"/>
</dbReference>
<dbReference type="PANTHER" id="PTHR44216">
    <property type="entry name" value="PROTEIN O-MANNOSYL-TRANSFERASE TMTC2"/>
    <property type="match status" value="1"/>
</dbReference>
<dbReference type="GO" id="GO:0035269">
    <property type="term" value="P:protein O-linked glycosylation via mannose"/>
    <property type="evidence" value="ECO:0007669"/>
    <property type="project" value="TreeGrafter"/>
</dbReference>
<dbReference type="STRING" id="1246995.AFR_20205"/>
<feature type="transmembrane region" description="Helical" evidence="1">
    <location>
        <begin position="291"/>
        <end position="309"/>
    </location>
</feature>
<dbReference type="PATRIC" id="fig|1246995.3.peg.4098"/>
<reference evidence="2 3" key="1">
    <citation type="journal article" date="2014" name="J. Biotechnol.">
        <title>Complete genome sequence of the actinobacterium Actinoplanes friuliensis HAG 010964, producer of the lipopeptide antibiotic friulimycin.</title>
        <authorList>
            <person name="Ruckert C."/>
            <person name="Szczepanowski R."/>
            <person name="Albersmeier A."/>
            <person name="Goesmann A."/>
            <person name="Fischer N."/>
            <person name="Steinkamper A."/>
            <person name="Puhler A."/>
            <person name="Biener R."/>
            <person name="Schwartz D."/>
            <person name="Kalinowski J."/>
        </authorList>
    </citation>
    <scope>NUCLEOTIDE SEQUENCE [LARGE SCALE GENOMIC DNA]</scope>
    <source>
        <strain evidence="2 3">DSM 7358</strain>
    </source>
</reference>
<dbReference type="GO" id="GO:0000030">
    <property type="term" value="F:mannosyltransferase activity"/>
    <property type="evidence" value="ECO:0007669"/>
    <property type="project" value="TreeGrafter"/>
</dbReference>
<dbReference type="PANTHER" id="PTHR44216:SF3">
    <property type="entry name" value="PROTEIN O-MANNOSYL-TRANSFERASE TMTC2"/>
    <property type="match status" value="1"/>
</dbReference>
<evidence type="ECO:0000313" key="2">
    <source>
        <dbReference type="EMBL" id="AGZ42313.1"/>
    </source>
</evidence>
<dbReference type="InterPro" id="IPR052384">
    <property type="entry name" value="TMTC_O-mannosyltransferase"/>
</dbReference>
<dbReference type="Pfam" id="PF13432">
    <property type="entry name" value="TPR_16"/>
    <property type="match status" value="2"/>
</dbReference>
<evidence type="ECO:0000256" key="1">
    <source>
        <dbReference type="SAM" id="Phobius"/>
    </source>
</evidence>
<dbReference type="HOGENOM" id="CLU_705207_0_0_11"/>
<feature type="transmembrane region" description="Helical" evidence="1">
    <location>
        <begin position="315"/>
        <end position="337"/>
    </location>
</feature>
<keyword evidence="1" id="KW-0812">Transmembrane</keyword>
<dbReference type="SMART" id="SM00028">
    <property type="entry name" value="TPR"/>
    <property type="match status" value="5"/>
</dbReference>
<feature type="transmembrane region" description="Helical" evidence="1">
    <location>
        <begin position="226"/>
        <end position="244"/>
    </location>
</feature>
<dbReference type="eggNOG" id="COG0457">
    <property type="taxonomic scope" value="Bacteria"/>
</dbReference>
<dbReference type="AlphaFoldDB" id="U5VZ96"/>
<feature type="transmembrane region" description="Helical" evidence="1">
    <location>
        <begin position="250"/>
        <end position="271"/>
    </location>
</feature>
<accession>U5VZ96</accession>
<dbReference type="InterPro" id="IPR019734">
    <property type="entry name" value="TPR_rpt"/>
</dbReference>
<keyword evidence="1" id="KW-1133">Transmembrane helix</keyword>
<organism evidence="2 3">
    <name type="scientific">Actinoplanes friuliensis DSM 7358</name>
    <dbReference type="NCBI Taxonomy" id="1246995"/>
    <lineage>
        <taxon>Bacteria</taxon>
        <taxon>Bacillati</taxon>
        <taxon>Actinomycetota</taxon>
        <taxon>Actinomycetes</taxon>
        <taxon>Micromonosporales</taxon>
        <taxon>Micromonosporaceae</taxon>
        <taxon>Actinoplanes</taxon>
    </lineage>
</organism>
<dbReference type="SUPFAM" id="SSF48452">
    <property type="entry name" value="TPR-like"/>
    <property type="match status" value="1"/>
</dbReference>
<gene>
    <name evidence="2" type="ORF">AFR_20205</name>
</gene>
<protein>
    <submittedName>
        <fullName evidence="2">Uncharacterized protein</fullName>
    </submittedName>
</protein>
<dbReference type="KEGG" id="afs:AFR_20205"/>
<sequence>MSGGDAYRRARHLAEAGRCGEAESTLRAALATAPADADLLTLLGHVLRRQRDYAGALAASDAAVTARPDLADAHAERAESLLALVRDRDALAAAEEAVRLAPHDPWVHLVRARTLTSARRFPEARAAARHGLALAPRSVEGLLTVADVARCAGDRDEAEEAARAALALDPGNTYGRWLLAMVDAERLRVGRSMRALRDVARENPARPDVISMTWPIRSLLSALRRWFAVAIVLVGAGVLLSSWWPPAALLTRILAALFAVVIAGFALRVLIPAGRLPWRCLRLVPALLRRASLGGMVTVGVQVALLLAYAVTGWWIFAVLALVTVPVLWGLGFAELLGARLDDPGYLHALTEVGREFRDWGADLAQWWRDTKRELRETWNDDHPDTGQAPR</sequence>